<dbReference type="EMBL" id="JBBNAG010000009">
    <property type="protein sequence ID" value="KAK9105237.1"/>
    <property type="molecule type" value="Genomic_DNA"/>
</dbReference>
<evidence type="ECO:0000313" key="2">
    <source>
        <dbReference type="EMBL" id="KAK9105237.1"/>
    </source>
</evidence>
<name>A0AAP0I0Q0_9MAGN</name>
<sequence length="247" mass="26771">MKPQNPNTRSVPLLKSNAFSVFPSSNPMPNLSFLLQSRRLRVQRGLRRWRGTATNGGDGLGCGEGTRGGLRRLQSPVDGDGRPDDLVATSIAATTDLGERERVDGDFELVRQDEVDDELRGNRGGVGVGWGWAFMKERGVLGGSMLGISFFHASTNADSMDCSTGRLLEKSRTEVLIVAAFVAEQGRIVREALLSMRLGDGGRDSTPTIMATADKATMEEDDGEEGGGDGRDKKVIGVDEKMRRSRR</sequence>
<feature type="compositionally biased region" description="Basic and acidic residues" evidence="1">
    <location>
        <begin position="228"/>
        <end position="247"/>
    </location>
</feature>
<reference evidence="2 3" key="1">
    <citation type="submission" date="2024-01" db="EMBL/GenBank/DDBJ databases">
        <title>Genome assemblies of Stephania.</title>
        <authorList>
            <person name="Yang L."/>
        </authorList>
    </citation>
    <scope>NUCLEOTIDE SEQUENCE [LARGE SCALE GENOMIC DNA]</scope>
    <source>
        <strain evidence="2">JXDWG</strain>
        <tissue evidence="2">Leaf</tissue>
    </source>
</reference>
<comment type="caution">
    <text evidence="2">The sequence shown here is derived from an EMBL/GenBank/DDBJ whole genome shotgun (WGS) entry which is preliminary data.</text>
</comment>
<evidence type="ECO:0000313" key="3">
    <source>
        <dbReference type="Proteomes" id="UP001419268"/>
    </source>
</evidence>
<organism evidence="2 3">
    <name type="scientific">Stephania cephalantha</name>
    <dbReference type="NCBI Taxonomy" id="152367"/>
    <lineage>
        <taxon>Eukaryota</taxon>
        <taxon>Viridiplantae</taxon>
        <taxon>Streptophyta</taxon>
        <taxon>Embryophyta</taxon>
        <taxon>Tracheophyta</taxon>
        <taxon>Spermatophyta</taxon>
        <taxon>Magnoliopsida</taxon>
        <taxon>Ranunculales</taxon>
        <taxon>Menispermaceae</taxon>
        <taxon>Menispermoideae</taxon>
        <taxon>Cissampelideae</taxon>
        <taxon>Stephania</taxon>
    </lineage>
</organism>
<evidence type="ECO:0000256" key="1">
    <source>
        <dbReference type="SAM" id="MobiDB-lite"/>
    </source>
</evidence>
<feature type="region of interest" description="Disordered" evidence="1">
    <location>
        <begin position="211"/>
        <end position="247"/>
    </location>
</feature>
<dbReference type="AlphaFoldDB" id="A0AAP0I0Q0"/>
<accession>A0AAP0I0Q0</accession>
<dbReference type="Proteomes" id="UP001419268">
    <property type="component" value="Unassembled WGS sequence"/>
</dbReference>
<protein>
    <submittedName>
        <fullName evidence="2">Uncharacterized protein</fullName>
    </submittedName>
</protein>
<gene>
    <name evidence="2" type="ORF">Scep_022081</name>
</gene>
<keyword evidence="3" id="KW-1185">Reference proteome</keyword>
<proteinExistence type="predicted"/>